<feature type="domain" description="SWIM-type" evidence="4">
    <location>
        <begin position="49"/>
        <end position="92"/>
    </location>
</feature>
<keyword evidence="1" id="KW-0862">Zinc</keyword>
<dbReference type="Proteomes" id="UP000011625">
    <property type="component" value="Unassembled WGS sequence"/>
</dbReference>
<comment type="caution">
    <text evidence="5">The sequence shown here is derived from an EMBL/GenBank/DDBJ whole genome shotgun (WGS) entry which is preliminary data.</text>
</comment>
<keyword evidence="6" id="KW-1185">Reference proteome</keyword>
<keyword evidence="1" id="KW-0863">Zinc-finger</keyword>
<dbReference type="InterPro" id="IPR007527">
    <property type="entry name" value="Znf_SWIM"/>
</dbReference>
<dbReference type="EMBL" id="AOME01000028">
    <property type="protein sequence ID" value="EMA54381.1"/>
    <property type="molecule type" value="Genomic_DNA"/>
</dbReference>
<evidence type="ECO:0000313" key="6">
    <source>
        <dbReference type="Proteomes" id="UP000011625"/>
    </source>
</evidence>
<protein>
    <recommendedName>
        <fullName evidence="4">SWIM-type domain-containing protein</fullName>
    </recommendedName>
</protein>
<feature type="region of interest" description="Disordered" evidence="3">
    <location>
        <begin position="54"/>
        <end position="79"/>
    </location>
</feature>
<evidence type="ECO:0000259" key="4">
    <source>
        <dbReference type="PROSITE" id="PS50966"/>
    </source>
</evidence>
<organism evidence="5 6">
    <name type="scientific">Halococcus salifodinae DSM 8989</name>
    <dbReference type="NCBI Taxonomy" id="1227456"/>
    <lineage>
        <taxon>Archaea</taxon>
        <taxon>Methanobacteriati</taxon>
        <taxon>Methanobacteriota</taxon>
        <taxon>Stenosarchaea group</taxon>
        <taxon>Halobacteria</taxon>
        <taxon>Halobacteriales</taxon>
        <taxon>Halococcaceae</taxon>
        <taxon>Halococcus</taxon>
    </lineage>
</organism>
<feature type="region of interest" description="Disordered" evidence="3">
    <location>
        <begin position="1"/>
        <end position="29"/>
    </location>
</feature>
<keyword evidence="1" id="KW-0479">Metal-binding</keyword>
<evidence type="ECO:0000256" key="3">
    <source>
        <dbReference type="SAM" id="MobiDB-lite"/>
    </source>
</evidence>
<dbReference type="PROSITE" id="PS50966">
    <property type="entry name" value="ZF_SWIM"/>
    <property type="match status" value="1"/>
</dbReference>
<gene>
    <name evidence="5" type="ORF">C450_06110</name>
</gene>
<sequence length="221" mass="23860">MSTDTSATSGSSLHSTLDTRTQRAIDESMTITTHELGTYHVESASEATYIVHLPPESRSTEDDSPTCSCPDHTTQPSKTDCKHLRRVKLDIACGDLAHPNEWPSDAELAEREPARPNDTSSPVAPALATDGGEAVGATPSTSSTSIGAGPEIAVEEPTVTDEKPREVVLDAPRDLCHRISERISEIEFEIEQRRGELKDLETTLSVLEDLVPELDVSESGK</sequence>
<accession>M0N920</accession>
<feature type="compositionally biased region" description="Polar residues" evidence="3">
    <location>
        <begin position="65"/>
        <end position="78"/>
    </location>
</feature>
<dbReference type="AlphaFoldDB" id="M0N920"/>
<evidence type="ECO:0000313" key="5">
    <source>
        <dbReference type="EMBL" id="EMA54381.1"/>
    </source>
</evidence>
<evidence type="ECO:0000256" key="2">
    <source>
        <dbReference type="SAM" id="Coils"/>
    </source>
</evidence>
<keyword evidence="2" id="KW-0175">Coiled coil</keyword>
<name>M0N920_9EURY</name>
<dbReference type="GO" id="GO:0008270">
    <property type="term" value="F:zinc ion binding"/>
    <property type="evidence" value="ECO:0007669"/>
    <property type="project" value="UniProtKB-KW"/>
</dbReference>
<proteinExistence type="predicted"/>
<reference evidence="5 6" key="1">
    <citation type="journal article" date="2014" name="PLoS Genet.">
        <title>Phylogenetically driven sequencing of extremely halophilic archaea reveals strategies for static and dynamic osmo-response.</title>
        <authorList>
            <person name="Becker E.A."/>
            <person name="Seitzer P.M."/>
            <person name="Tritt A."/>
            <person name="Larsen D."/>
            <person name="Krusor M."/>
            <person name="Yao A.I."/>
            <person name="Wu D."/>
            <person name="Madern D."/>
            <person name="Eisen J.A."/>
            <person name="Darling A.E."/>
            <person name="Facciotti M.T."/>
        </authorList>
    </citation>
    <scope>NUCLEOTIDE SEQUENCE [LARGE SCALE GENOMIC DNA]</scope>
    <source>
        <strain evidence="5 6">DSM 8989</strain>
    </source>
</reference>
<feature type="compositionally biased region" description="Polar residues" evidence="3">
    <location>
        <begin position="1"/>
        <end position="19"/>
    </location>
</feature>
<feature type="coiled-coil region" evidence="2">
    <location>
        <begin position="183"/>
        <end position="210"/>
    </location>
</feature>
<feature type="region of interest" description="Disordered" evidence="3">
    <location>
        <begin position="96"/>
        <end position="165"/>
    </location>
</feature>
<evidence type="ECO:0000256" key="1">
    <source>
        <dbReference type="PROSITE-ProRule" id="PRU00325"/>
    </source>
</evidence>